<name>A0A0A0WNA2_BACMY</name>
<evidence type="ECO:0000313" key="3">
    <source>
        <dbReference type="EMBL" id="OOR04346.1"/>
    </source>
</evidence>
<dbReference type="Gene3D" id="6.10.250.3370">
    <property type="match status" value="1"/>
</dbReference>
<proteinExistence type="inferred from homology"/>
<dbReference type="Gene3D" id="3.30.310.280">
    <property type="match status" value="1"/>
</dbReference>
<dbReference type="Gene3D" id="1.10.510.40">
    <property type="match status" value="1"/>
</dbReference>
<dbReference type="Proteomes" id="UP000190696">
    <property type="component" value="Unassembled WGS sequence"/>
</dbReference>
<comment type="similarity">
    <text evidence="2">Belongs to the IucA/IucC family.</text>
</comment>
<sequence>MKEEVYHIKILKALQSKEYISVRRRVFRQLVESLIYEEIITPIRIQKGEQILFIIQGLDEKDQNVMYQCYGQERMTFGRICLHDSLIMRVQDEEEEIQSVSQFLQEIFRIVQVDRTKLDSFIQELEQTIFKDTIAQYERSCEEDYLAKSYDELESHLIDGHPYHPSYKARIGFQYRDNFQYGFEFMQPMKIIWIAVHEKYTTVGYESEESYNCTFKEEIGEKKIEEYMDRIRTMDCDSKKYMFIPVHPWQWENFIIPNYTDHIQGKYIIYLGKSEDDYCAQQSMRTLRNVTNREKPYVKLSMNLLNTSTIRTLKPHSVVSAPAISNWLKDIVNHDPYLRDESRLILLNEFSSVTYDANKKATYGSLGCIWRESVHKYLDKKEEAIPFNGLYAKGKDGTPTIDLWLKRYGVESWLQLLIQKAIIPVVHLVVEHGVALESHGQNMILVHEEGIPVRIALKDFHEGLEFYRPFLKELEKCPDFTKMHKTYANGQMNDFFEMDRIECLQEMVLDALFLFNLGELAFVLADEYQLKEEQFWIILVEEIEDHFERFSHLKERFEALQLYAPTFHAEQLTKRRLYMDVESLVHEVPNPLYRAKQLKIQKSVVTGGNHANR</sequence>
<dbReference type="InterPro" id="IPR022770">
    <property type="entry name" value="IucA/IucC-like_C"/>
</dbReference>
<organism evidence="3 4">
    <name type="scientific">Bacillus mycoides</name>
    <dbReference type="NCBI Taxonomy" id="1405"/>
    <lineage>
        <taxon>Bacteria</taxon>
        <taxon>Bacillati</taxon>
        <taxon>Bacillota</taxon>
        <taxon>Bacilli</taxon>
        <taxon>Bacillales</taxon>
        <taxon>Bacillaceae</taxon>
        <taxon>Bacillus</taxon>
        <taxon>Bacillus cereus group</taxon>
    </lineage>
</organism>
<evidence type="ECO:0000256" key="1">
    <source>
        <dbReference type="ARBA" id="ARBA00004924"/>
    </source>
</evidence>
<comment type="pathway">
    <text evidence="1">Siderophore biosynthesis.</text>
</comment>
<dbReference type="Pfam" id="PF06276">
    <property type="entry name" value="FhuF"/>
    <property type="match status" value="1"/>
</dbReference>
<dbReference type="GO" id="GO:0016881">
    <property type="term" value="F:acid-amino acid ligase activity"/>
    <property type="evidence" value="ECO:0007669"/>
    <property type="project" value="UniProtKB-ARBA"/>
</dbReference>
<dbReference type="AlphaFoldDB" id="A0A0A0WNA2"/>
<dbReference type="Pfam" id="PF04183">
    <property type="entry name" value="IucA_IucC"/>
    <property type="match status" value="1"/>
</dbReference>
<accession>A0A0A0WNA2</accession>
<dbReference type="PANTHER" id="PTHR34384:SF6">
    <property type="entry name" value="STAPHYLOFERRIN B SYNTHASE"/>
    <property type="match status" value="1"/>
</dbReference>
<dbReference type="RefSeq" id="WP_002031406.1">
    <property type="nucleotide sequence ID" value="NZ_CP009746.1"/>
</dbReference>
<dbReference type="InterPro" id="IPR007310">
    <property type="entry name" value="Aerobactin_biosyn_IucA/IucC_N"/>
</dbReference>
<dbReference type="EMBL" id="MUAI01000025">
    <property type="protein sequence ID" value="OOR04346.1"/>
    <property type="molecule type" value="Genomic_DNA"/>
</dbReference>
<comment type="caution">
    <text evidence="3">The sequence shown here is derived from an EMBL/GenBank/DDBJ whole genome shotgun (WGS) entry which is preliminary data.</text>
</comment>
<dbReference type="InterPro" id="IPR037455">
    <property type="entry name" value="LucA/IucC-like"/>
</dbReference>
<reference evidence="3 4" key="1">
    <citation type="submission" date="2017-01" db="EMBL/GenBank/DDBJ databases">
        <title>Bacillus cereus isolates.</title>
        <authorList>
            <person name="Beno S.M."/>
        </authorList>
    </citation>
    <scope>NUCLEOTIDE SEQUENCE [LARGE SCALE GENOMIC DNA]</scope>
    <source>
        <strain evidence="3 4">FSL W7-1108</strain>
    </source>
</reference>
<evidence type="ECO:0000313" key="4">
    <source>
        <dbReference type="Proteomes" id="UP000190696"/>
    </source>
</evidence>
<dbReference type="PANTHER" id="PTHR34384">
    <property type="entry name" value="L-2,3-DIAMINOPROPANOATE--CITRATE LIGASE"/>
    <property type="match status" value="1"/>
</dbReference>
<dbReference type="GO" id="GO:0019290">
    <property type="term" value="P:siderophore biosynthetic process"/>
    <property type="evidence" value="ECO:0007669"/>
    <property type="project" value="InterPro"/>
</dbReference>
<protein>
    <submittedName>
        <fullName evidence="3">Siderophore biosynthesis protein</fullName>
    </submittedName>
</protein>
<dbReference type="KEGG" id="bww:bwei_3034"/>
<evidence type="ECO:0000256" key="2">
    <source>
        <dbReference type="ARBA" id="ARBA00007832"/>
    </source>
</evidence>
<gene>
    <name evidence="3" type="ORF">BW900_22180</name>
</gene>